<dbReference type="KEGG" id="drt:Dret_0516"/>
<feature type="domain" description="Pyruvate ferredoxin oxidoreductase beta subunit C-terminal" evidence="12">
    <location>
        <begin position="198"/>
        <end position="262"/>
    </location>
</feature>
<dbReference type="Gene3D" id="3.40.50.970">
    <property type="match status" value="1"/>
</dbReference>
<dbReference type="PANTHER" id="PTHR48084:SF4">
    <property type="entry name" value="2-OXOGLUTARATE OXIDOREDUCTASE SUBUNIT KORB"/>
    <property type="match status" value="1"/>
</dbReference>
<dbReference type="CDD" id="cd03375">
    <property type="entry name" value="TPP_OGFOR"/>
    <property type="match status" value="1"/>
</dbReference>
<dbReference type="GO" id="GO:0016625">
    <property type="term" value="F:oxidoreductase activity, acting on the aldehyde or oxo group of donors, iron-sulfur protein as acceptor"/>
    <property type="evidence" value="ECO:0007669"/>
    <property type="project" value="UniProtKB-ARBA"/>
</dbReference>
<dbReference type="InterPro" id="IPR032686">
    <property type="entry name" value="PFO_beta_C"/>
</dbReference>
<keyword evidence="14" id="KW-1185">Reference proteome</keyword>
<evidence type="ECO:0000256" key="6">
    <source>
        <dbReference type="ARBA" id="ARBA00023002"/>
    </source>
</evidence>
<evidence type="ECO:0000313" key="13">
    <source>
        <dbReference type="EMBL" id="ACV67813.1"/>
    </source>
</evidence>
<dbReference type="HOGENOM" id="CLU_048564_0_0_7"/>
<dbReference type="GO" id="GO:0045333">
    <property type="term" value="P:cellular respiration"/>
    <property type="evidence" value="ECO:0007669"/>
    <property type="project" value="UniProtKB-ARBA"/>
</dbReference>
<keyword evidence="9" id="KW-0786">Thiamine pyrophosphate</keyword>
<sequence length="284" mass="30219">MGSIEAYGEFDTAWCPGCGNHSILQAVKMALAQSDIAPHEVVFASGIGQAAKAPHYLRANVFNGLHGRALPAATGIKLANPELTVIAESGDGCNYGEGGNHFLAAIRRNVNITLLAHDNQIYGLTKGQASPTTETGHTTKAQPGGAPSAPFNPLAVAVSMEAGFVARGFSGEQEHLADLIQQAIAHPGFALVDILQPCVSFNTANTYGWYKKRCTKLTADHDPTDWAQAMQIARQWGETIPIGLVYHATDRPTFEDHFPVLSKGPLSHPNPGQTTVRDLLATFA</sequence>
<dbReference type="Pfam" id="PF02775">
    <property type="entry name" value="TPP_enzyme_C"/>
    <property type="match status" value="1"/>
</dbReference>
<dbReference type="GO" id="GO:0051536">
    <property type="term" value="F:iron-sulfur cluster binding"/>
    <property type="evidence" value="ECO:0007669"/>
    <property type="project" value="UniProtKB-KW"/>
</dbReference>
<feature type="compositionally biased region" description="Polar residues" evidence="10">
    <location>
        <begin position="127"/>
        <end position="141"/>
    </location>
</feature>
<dbReference type="SUPFAM" id="SSF52518">
    <property type="entry name" value="Thiamin diphosphate-binding fold (THDP-binding)"/>
    <property type="match status" value="1"/>
</dbReference>
<keyword evidence="7" id="KW-0408">Iron</keyword>
<proteinExistence type="predicted"/>
<feature type="domain" description="Thiamine pyrophosphate enzyme TPP-binding" evidence="11">
    <location>
        <begin position="49"/>
        <end position="194"/>
    </location>
</feature>
<dbReference type="InterPro" id="IPR029061">
    <property type="entry name" value="THDP-binding"/>
</dbReference>
<feature type="region of interest" description="Disordered" evidence="10">
    <location>
        <begin position="126"/>
        <end position="147"/>
    </location>
</feature>
<name>C8X0I8_DESRD</name>
<evidence type="ECO:0000259" key="12">
    <source>
        <dbReference type="Pfam" id="PF12367"/>
    </source>
</evidence>
<evidence type="ECO:0000256" key="3">
    <source>
        <dbReference type="ARBA" id="ARBA00001966"/>
    </source>
</evidence>
<keyword evidence="5" id="KW-0460">Magnesium</keyword>
<dbReference type="RefSeq" id="WP_015750971.1">
    <property type="nucleotide sequence ID" value="NC_013223.1"/>
</dbReference>
<dbReference type="STRING" id="485915.Dret_0516"/>
<dbReference type="NCBIfam" id="TIGR02177">
    <property type="entry name" value="PorB_KorB"/>
    <property type="match status" value="1"/>
</dbReference>
<comment type="cofactor">
    <cofactor evidence="3">
        <name>[4Fe-4S] cluster</name>
        <dbReference type="ChEBI" id="CHEBI:49883"/>
    </cofactor>
</comment>
<evidence type="ECO:0000256" key="2">
    <source>
        <dbReference type="ARBA" id="ARBA00001964"/>
    </source>
</evidence>
<dbReference type="OrthoDB" id="9775140at2"/>
<keyword evidence="6" id="KW-0560">Oxidoreductase</keyword>
<evidence type="ECO:0000256" key="7">
    <source>
        <dbReference type="ARBA" id="ARBA00023004"/>
    </source>
</evidence>
<comment type="cofactor">
    <cofactor evidence="1">
        <name>Mg(2+)</name>
        <dbReference type="ChEBI" id="CHEBI:18420"/>
    </cofactor>
</comment>
<reference evidence="14" key="1">
    <citation type="submission" date="2009-09" db="EMBL/GenBank/DDBJ databases">
        <title>The complete chromosome of Desulfohalobium retbaense DSM 5692.</title>
        <authorList>
            <consortium name="US DOE Joint Genome Institute (JGI-PGF)"/>
            <person name="Lucas S."/>
            <person name="Copeland A."/>
            <person name="Lapidus A."/>
            <person name="Glavina del Rio T."/>
            <person name="Dalin E."/>
            <person name="Tice H."/>
            <person name="Bruce D."/>
            <person name="Goodwin L."/>
            <person name="Pitluck S."/>
            <person name="Kyrpides N."/>
            <person name="Mavromatis K."/>
            <person name="Ivanova N."/>
            <person name="Mikhailova N."/>
            <person name="Munk A.C."/>
            <person name="Brettin T."/>
            <person name="Detter J.C."/>
            <person name="Han C."/>
            <person name="Tapia R."/>
            <person name="Larimer F."/>
            <person name="Land M."/>
            <person name="Hauser L."/>
            <person name="Markowitz V."/>
            <person name="Cheng J.-F."/>
            <person name="Hugenholtz P."/>
            <person name="Woyke T."/>
            <person name="Wu D."/>
            <person name="Spring S."/>
            <person name="Klenk H.-P."/>
            <person name="Eisen J.A."/>
        </authorList>
    </citation>
    <scope>NUCLEOTIDE SEQUENCE [LARGE SCALE GENOMIC DNA]</scope>
    <source>
        <strain evidence="14">DSM 5692</strain>
    </source>
</reference>
<dbReference type="InterPro" id="IPR011766">
    <property type="entry name" value="TPP_enzyme_TPP-bd"/>
</dbReference>
<evidence type="ECO:0000256" key="8">
    <source>
        <dbReference type="ARBA" id="ARBA00023014"/>
    </source>
</evidence>
<organism evidence="13 14">
    <name type="scientific">Desulfohalobium retbaense (strain ATCC 49708 / DSM 5692 / JCM 16813 / HR100)</name>
    <dbReference type="NCBI Taxonomy" id="485915"/>
    <lineage>
        <taxon>Bacteria</taxon>
        <taxon>Pseudomonadati</taxon>
        <taxon>Thermodesulfobacteriota</taxon>
        <taxon>Desulfovibrionia</taxon>
        <taxon>Desulfovibrionales</taxon>
        <taxon>Desulfohalobiaceae</taxon>
        <taxon>Desulfohalobium</taxon>
    </lineage>
</organism>
<accession>C8X0I8</accession>
<dbReference type="EMBL" id="CP001734">
    <property type="protein sequence ID" value="ACV67813.1"/>
    <property type="molecule type" value="Genomic_DNA"/>
</dbReference>
<dbReference type="GO" id="GO:0046872">
    <property type="term" value="F:metal ion binding"/>
    <property type="evidence" value="ECO:0007669"/>
    <property type="project" value="UniProtKB-KW"/>
</dbReference>
<dbReference type="PANTHER" id="PTHR48084">
    <property type="entry name" value="2-OXOGLUTARATE OXIDOREDUCTASE SUBUNIT KORB-RELATED"/>
    <property type="match status" value="1"/>
</dbReference>
<evidence type="ECO:0000259" key="11">
    <source>
        <dbReference type="Pfam" id="PF02775"/>
    </source>
</evidence>
<evidence type="ECO:0000256" key="1">
    <source>
        <dbReference type="ARBA" id="ARBA00001946"/>
    </source>
</evidence>
<protein>
    <submittedName>
        <fullName evidence="13">Pyruvate ferredoxin/flavodoxin oxidoreductase, beta subunit</fullName>
    </submittedName>
</protein>
<evidence type="ECO:0000256" key="9">
    <source>
        <dbReference type="ARBA" id="ARBA00023052"/>
    </source>
</evidence>
<dbReference type="eggNOG" id="COG1013">
    <property type="taxonomic scope" value="Bacteria"/>
</dbReference>
<comment type="cofactor">
    <cofactor evidence="2">
        <name>thiamine diphosphate</name>
        <dbReference type="ChEBI" id="CHEBI:58937"/>
    </cofactor>
</comment>
<dbReference type="Pfam" id="PF12367">
    <property type="entry name" value="PFO_beta_C"/>
    <property type="match status" value="1"/>
</dbReference>
<evidence type="ECO:0000313" key="14">
    <source>
        <dbReference type="Proteomes" id="UP000001052"/>
    </source>
</evidence>
<evidence type="ECO:0000256" key="5">
    <source>
        <dbReference type="ARBA" id="ARBA00022842"/>
    </source>
</evidence>
<reference evidence="13 14" key="2">
    <citation type="journal article" date="2010" name="Stand. Genomic Sci.">
        <title>Complete genome sequence of Desulfohalobium retbaense type strain (HR(100)).</title>
        <authorList>
            <person name="Spring S."/>
            <person name="Nolan M."/>
            <person name="Lapidus A."/>
            <person name="Glavina Del Rio T."/>
            <person name="Copeland A."/>
            <person name="Tice H."/>
            <person name="Cheng J.F."/>
            <person name="Lucas S."/>
            <person name="Land M."/>
            <person name="Chen F."/>
            <person name="Bruce D."/>
            <person name="Goodwin L."/>
            <person name="Pitluck S."/>
            <person name="Ivanova N."/>
            <person name="Mavromatis K."/>
            <person name="Mikhailova N."/>
            <person name="Pati A."/>
            <person name="Chen A."/>
            <person name="Palaniappan K."/>
            <person name="Hauser L."/>
            <person name="Chang Y.J."/>
            <person name="Jeffries C.D."/>
            <person name="Munk C."/>
            <person name="Kiss H."/>
            <person name="Chain P."/>
            <person name="Han C."/>
            <person name="Brettin T."/>
            <person name="Detter J.C."/>
            <person name="Schuler E."/>
            <person name="Goker M."/>
            <person name="Rohde M."/>
            <person name="Bristow J."/>
            <person name="Eisen J.A."/>
            <person name="Markowitz V."/>
            <person name="Hugenholtz P."/>
            <person name="Kyrpides N.C."/>
            <person name="Klenk H.P."/>
        </authorList>
    </citation>
    <scope>NUCLEOTIDE SEQUENCE [LARGE SCALE GENOMIC DNA]</scope>
    <source>
        <strain evidence="13 14">DSM 5692</strain>
    </source>
</reference>
<dbReference type="AlphaFoldDB" id="C8X0I8"/>
<dbReference type="GO" id="GO:0030976">
    <property type="term" value="F:thiamine pyrophosphate binding"/>
    <property type="evidence" value="ECO:0007669"/>
    <property type="project" value="InterPro"/>
</dbReference>
<keyword evidence="13" id="KW-0670">Pyruvate</keyword>
<dbReference type="Proteomes" id="UP000001052">
    <property type="component" value="Chromosome"/>
</dbReference>
<evidence type="ECO:0000256" key="4">
    <source>
        <dbReference type="ARBA" id="ARBA00022723"/>
    </source>
</evidence>
<keyword evidence="8" id="KW-0411">Iron-sulfur</keyword>
<dbReference type="InterPro" id="IPR051457">
    <property type="entry name" value="2-oxoacid:Fd_oxidoreductase"/>
</dbReference>
<dbReference type="InterPro" id="IPR011896">
    <property type="entry name" value="OFOB"/>
</dbReference>
<evidence type="ECO:0000256" key="10">
    <source>
        <dbReference type="SAM" id="MobiDB-lite"/>
    </source>
</evidence>
<dbReference type="GO" id="GO:0044281">
    <property type="term" value="P:small molecule metabolic process"/>
    <property type="evidence" value="ECO:0007669"/>
    <property type="project" value="UniProtKB-ARBA"/>
</dbReference>
<gene>
    <name evidence="13" type="ordered locus">Dret_0516</name>
</gene>
<keyword evidence="4" id="KW-0479">Metal-binding</keyword>